<dbReference type="Proteomes" id="UP001500909">
    <property type="component" value="Unassembled WGS sequence"/>
</dbReference>
<gene>
    <name evidence="1" type="ORF">GCM10010361_52510</name>
</gene>
<comment type="caution">
    <text evidence="1">The sequence shown here is derived from an EMBL/GenBank/DDBJ whole genome shotgun (WGS) entry which is preliminary data.</text>
</comment>
<sequence>MFLIAVITGLITGVLLAMLGMSPISAVGAGAAALAGAFSLGMTAVAYIKKQDA</sequence>
<organism evidence="1 2">
    <name type="scientific">Streptomyces olivaceiscleroticus</name>
    <dbReference type="NCBI Taxonomy" id="68245"/>
    <lineage>
        <taxon>Bacteria</taxon>
        <taxon>Bacillati</taxon>
        <taxon>Actinomycetota</taxon>
        <taxon>Actinomycetes</taxon>
        <taxon>Kitasatosporales</taxon>
        <taxon>Streptomycetaceae</taxon>
        <taxon>Streptomyces</taxon>
    </lineage>
</organism>
<reference evidence="1 2" key="1">
    <citation type="journal article" date="2019" name="Int. J. Syst. Evol. Microbiol.">
        <title>The Global Catalogue of Microorganisms (GCM) 10K type strain sequencing project: providing services to taxonomists for standard genome sequencing and annotation.</title>
        <authorList>
            <consortium name="The Broad Institute Genomics Platform"/>
            <consortium name="The Broad Institute Genome Sequencing Center for Infectious Disease"/>
            <person name="Wu L."/>
            <person name="Ma J."/>
        </authorList>
    </citation>
    <scope>NUCLEOTIDE SEQUENCE [LARGE SCALE GENOMIC DNA]</scope>
    <source>
        <strain evidence="1 2">JCM 4805</strain>
    </source>
</reference>
<evidence type="ECO:0000313" key="1">
    <source>
        <dbReference type="EMBL" id="GAA0481252.1"/>
    </source>
</evidence>
<proteinExistence type="predicted"/>
<evidence type="ECO:0000313" key="2">
    <source>
        <dbReference type="Proteomes" id="UP001500909"/>
    </source>
</evidence>
<name>A0ABN1APJ3_9ACTN</name>
<dbReference type="EMBL" id="BAAABY010000037">
    <property type="protein sequence ID" value="GAA0481252.1"/>
    <property type="molecule type" value="Genomic_DNA"/>
</dbReference>
<accession>A0ABN1APJ3</accession>
<keyword evidence="2" id="KW-1185">Reference proteome</keyword>
<protein>
    <submittedName>
        <fullName evidence="1">Uncharacterized protein</fullName>
    </submittedName>
</protein>